<dbReference type="PANTHER" id="PTHR11803:SF48">
    <property type="entry name" value="2-AMINOMUCONATE DEAMINASE"/>
    <property type="match status" value="1"/>
</dbReference>
<reference evidence="1 2" key="1">
    <citation type="submission" date="2023-11" db="EMBL/GenBank/DDBJ databases">
        <title>Draft genome sequence and annotation of the polyextremotolerant black yeast-like fungus Aureobasidium pullulans NRRL 62042.</title>
        <authorList>
            <person name="Dielentheis-Frenken M.R.E."/>
            <person name="Wibberg D."/>
            <person name="Blank L.M."/>
            <person name="Tiso T."/>
        </authorList>
    </citation>
    <scope>NUCLEOTIDE SEQUENCE [LARGE SCALE GENOMIC DNA]</scope>
    <source>
        <strain evidence="1 2">NRRL 62042</strain>
    </source>
</reference>
<dbReference type="SUPFAM" id="SSF55298">
    <property type="entry name" value="YjgF-like"/>
    <property type="match status" value="1"/>
</dbReference>
<evidence type="ECO:0008006" key="3">
    <source>
        <dbReference type="Google" id="ProtNLM"/>
    </source>
</evidence>
<dbReference type="Pfam" id="PF01042">
    <property type="entry name" value="Ribonuc_L-PSP"/>
    <property type="match status" value="1"/>
</dbReference>
<dbReference type="InterPro" id="IPR035959">
    <property type="entry name" value="RutC-like_sf"/>
</dbReference>
<dbReference type="Gene3D" id="3.30.1330.40">
    <property type="entry name" value="RutC-like"/>
    <property type="match status" value="1"/>
</dbReference>
<evidence type="ECO:0000313" key="1">
    <source>
        <dbReference type="EMBL" id="KAK6004501.1"/>
    </source>
</evidence>
<comment type="caution">
    <text evidence="1">The sequence shown here is derived from an EMBL/GenBank/DDBJ whole genome shotgun (WGS) entry which is preliminary data.</text>
</comment>
<evidence type="ECO:0000313" key="2">
    <source>
        <dbReference type="Proteomes" id="UP001341245"/>
    </source>
</evidence>
<name>A0ABR0TJ82_AURPU</name>
<protein>
    <recommendedName>
        <fullName evidence="3">YjgF-like protein</fullName>
    </recommendedName>
</protein>
<dbReference type="CDD" id="cd00448">
    <property type="entry name" value="YjgF_YER057c_UK114_family"/>
    <property type="match status" value="1"/>
</dbReference>
<dbReference type="InterPro" id="IPR006175">
    <property type="entry name" value="YjgF/YER057c/UK114"/>
</dbReference>
<proteinExistence type="predicted"/>
<dbReference type="PANTHER" id="PTHR11803">
    <property type="entry name" value="2-IMINOBUTANOATE/2-IMINOPROPANOATE DEAMINASE RIDA"/>
    <property type="match status" value="1"/>
</dbReference>
<dbReference type="EMBL" id="JASGXD010000007">
    <property type="protein sequence ID" value="KAK6004501.1"/>
    <property type="molecule type" value="Genomic_DNA"/>
</dbReference>
<organism evidence="1 2">
    <name type="scientific">Aureobasidium pullulans</name>
    <name type="common">Black yeast</name>
    <name type="synonym">Pullularia pullulans</name>
    <dbReference type="NCBI Taxonomy" id="5580"/>
    <lineage>
        <taxon>Eukaryota</taxon>
        <taxon>Fungi</taxon>
        <taxon>Dikarya</taxon>
        <taxon>Ascomycota</taxon>
        <taxon>Pezizomycotina</taxon>
        <taxon>Dothideomycetes</taxon>
        <taxon>Dothideomycetidae</taxon>
        <taxon>Dothideales</taxon>
        <taxon>Saccotheciaceae</taxon>
        <taxon>Aureobasidium</taxon>
    </lineage>
</organism>
<sequence length="175" mass="19058">MFKLKILSPVDFCSLDSFLLEFTSPEDMAGSPNGQAFLLNLNAPEGPTRFPQARSVPSGSRTIYVSGIASLLPDGTVAGIKEGQIPDVRKQTETILGTIDSIIRRASDEKGDIHNLIDAVVYLTEMERDYAGMNEEWNKVFESRSSAPARATIGVKDLPDSRFVVEVKGVAIVPE</sequence>
<dbReference type="Proteomes" id="UP001341245">
    <property type="component" value="Unassembled WGS sequence"/>
</dbReference>
<accession>A0ABR0TJ82</accession>
<keyword evidence="2" id="KW-1185">Reference proteome</keyword>
<gene>
    <name evidence="1" type="ORF">QM012_008363</name>
</gene>